<evidence type="ECO:0000256" key="1">
    <source>
        <dbReference type="SAM" id="MobiDB-lite"/>
    </source>
</evidence>
<dbReference type="EMBL" id="PKMI01000028">
    <property type="protein sequence ID" value="RBA14225.1"/>
    <property type="molecule type" value="Genomic_DNA"/>
</dbReference>
<evidence type="ECO:0000313" key="3">
    <source>
        <dbReference type="Proteomes" id="UP000251714"/>
    </source>
</evidence>
<proteinExistence type="predicted"/>
<accession>A0A365N0G1</accession>
<gene>
    <name evidence="2" type="ORF">FPRO05_03017</name>
</gene>
<comment type="caution">
    <text evidence="2">The sequence shown here is derived from an EMBL/GenBank/DDBJ whole genome shotgun (WGS) entry which is preliminary data.</text>
</comment>
<sequence>MSVDHHSEQPYDITMPDANTITAHPEDDRDQSATAEENRGESIMTEMLDLTAQFAKLSTTSANLTRCISEPPKAHDRVCRKRTCRKPHHHYLYGLQPLPTELCPRHAAVAAAIRRYFRSVSENRQHVSASLDSMLQGMTAPGCSKRCSRARKRLLGCPQDHLPTIAEDAVSPQHGGSPMDIDSVFVMRSFLQKIYLLISDSKLALGILLCMGPVNPHDLSPGPLPTR</sequence>
<name>A0A365N0G1_GIBIN</name>
<feature type="compositionally biased region" description="Basic and acidic residues" evidence="1">
    <location>
        <begin position="24"/>
        <end position="38"/>
    </location>
</feature>
<evidence type="ECO:0000313" key="2">
    <source>
        <dbReference type="EMBL" id="RBA14225.1"/>
    </source>
</evidence>
<organism evidence="2 3">
    <name type="scientific">Gibberella intermedia</name>
    <name type="common">Bulb rot disease fungus</name>
    <name type="synonym">Fusarium proliferatum</name>
    <dbReference type="NCBI Taxonomy" id="948311"/>
    <lineage>
        <taxon>Eukaryota</taxon>
        <taxon>Fungi</taxon>
        <taxon>Dikarya</taxon>
        <taxon>Ascomycota</taxon>
        <taxon>Pezizomycotina</taxon>
        <taxon>Sordariomycetes</taxon>
        <taxon>Hypocreomycetidae</taxon>
        <taxon>Hypocreales</taxon>
        <taxon>Nectriaceae</taxon>
        <taxon>Fusarium</taxon>
        <taxon>Fusarium fujikuroi species complex</taxon>
    </lineage>
</organism>
<protein>
    <submittedName>
        <fullName evidence="2">Uncharacterized protein</fullName>
    </submittedName>
</protein>
<feature type="region of interest" description="Disordered" evidence="1">
    <location>
        <begin position="1"/>
        <end position="38"/>
    </location>
</feature>
<reference evidence="2 3" key="1">
    <citation type="submission" date="2017-12" db="EMBL/GenBank/DDBJ databases">
        <title>Genome sequence of the mycotoxigenic crop pathogen Fusarium proliferatum, strain ITEM 2341 from Date Palm.</title>
        <authorList>
            <person name="Almiman B.F."/>
            <person name="Shittu T.A."/>
            <person name="Muthumeenakshi S."/>
            <person name="Baroncelli R."/>
            <person name="Sreenivasaprasada S."/>
        </authorList>
    </citation>
    <scope>NUCLEOTIDE SEQUENCE [LARGE SCALE GENOMIC DNA]</scope>
    <source>
        <strain evidence="2 3">ITEM 2341</strain>
    </source>
</reference>
<dbReference type="AlphaFoldDB" id="A0A365N0G1"/>
<dbReference type="Proteomes" id="UP000251714">
    <property type="component" value="Unassembled WGS sequence"/>
</dbReference>